<evidence type="ECO:0000313" key="1">
    <source>
        <dbReference type="EMBL" id="KAL3280439.1"/>
    </source>
</evidence>
<comment type="caution">
    <text evidence="1">The sequence shown here is derived from an EMBL/GenBank/DDBJ whole genome shotgun (WGS) entry which is preliminary data.</text>
</comment>
<keyword evidence="2" id="KW-1185">Reference proteome</keyword>
<name>A0ABD2NPA6_9CUCU</name>
<dbReference type="EMBL" id="JABFTP020000126">
    <property type="protein sequence ID" value="KAL3280439.1"/>
    <property type="molecule type" value="Genomic_DNA"/>
</dbReference>
<protein>
    <submittedName>
        <fullName evidence="1">Uncharacterized protein</fullName>
    </submittedName>
</protein>
<sequence>MLPRNTKKGISKSRISDCYRFNLNEFSDLICEKNMDVYSSMLTSTFTTTSTSSSSRYAHSDKIKERRRTLFPSETISNSVDNLDLDCMGPLSSSDTEFDSSNFIIDKDNANFILSTQFKADVLCTPKNKNYPPSEQSMSPLYLSPHLNKSETLILSTVSPTKHLKTPNDSNVHSDIAPKLSRKYLQEYQSSIKHCSNNSGPSSVHLKNSKVRTSLFAEFDVSLAPKQFYPKIDVSMPYSDILSSKQLNPNINGYSRKQNQNRNKRRLLGQINAGVRHNIKKPKDRKSHVQSKLLSSSLARIKTFKKESVVNIELNGFLKNLSDLNASREVRLIQQTPQRTVYESPKSNEISCVKRFQDELDVSVSKKFKHETRDGKVISLPDTSGIEEFVNDDLDIESSQKISKILNLLDESLGENKENKNETKNSNVGYIFTGALLSPTSEMCNMASTMKIDSPKKLKLESFIQKYD</sequence>
<organism evidence="1 2">
    <name type="scientific">Cryptolaemus montrouzieri</name>
    <dbReference type="NCBI Taxonomy" id="559131"/>
    <lineage>
        <taxon>Eukaryota</taxon>
        <taxon>Metazoa</taxon>
        <taxon>Ecdysozoa</taxon>
        <taxon>Arthropoda</taxon>
        <taxon>Hexapoda</taxon>
        <taxon>Insecta</taxon>
        <taxon>Pterygota</taxon>
        <taxon>Neoptera</taxon>
        <taxon>Endopterygota</taxon>
        <taxon>Coleoptera</taxon>
        <taxon>Polyphaga</taxon>
        <taxon>Cucujiformia</taxon>
        <taxon>Coccinelloidea</taxon>
        <taxon>Coccinellidae</taxon>
        <taxon>Scymninae</taxon>
        <taxon>Scymnini</taxon>
        <taxon>Cryptolaemus</taxon>
    </lineage>
</organism>
<dbReference type="Proteomes" id="UP001516400">
    <property type="component" value="Unassembled WGS sequence"/>
</dbReference>
<gene>
    <name evidence="1" type="ORF">HHI36_023930</name>
</gene>
<accession>A0ABD2NPA6</accession>
<evidence type="ECO:0000313" key="2">
    <source>
        <dbReference type="Proteomes" id="UP001516400"/>
    </source>
</evidence>
<proteinExistence type="predicted"/>
<reference evidence="1 2" key="1">
    <citation type="journal article" date="2021" name="BMC Biol.">
        <title>Horizontally acquired antibacterial genes associated with adaptive radiation of ladybird beetles.</title>
        <authorList>
            <person name="Li H.S."/>
            <person name="Tang X.F."/>
            <person name="Huang Y.H."/>
            <person name="Xu Z.Y."/>
            <person name="Chen M.L."/>
            <person name="Du X.Y."/>
            <person name="Qiu B.Y."/>
            <person name="Chen P.T."/>
            <person name="Zhang W."/>
            <person name="Slipinski A."/>
            <person name="Escalona H.E."/>
            <person name="Waterhouse R.M."/>
            <person name="Zwick A."/>
            <person name="Pang H."/>
        </authorList>
    </citation>
    <scope>NUCLEOTIDE SEQUENCE [LARGE SCALE GENOMIC DNA]</scope>
    <source>
        <strain evidence="1">SYSU2018</strain>
    </source>
</reference>
<dbReference type="AlphaFoldDB" id="A0ABD2NPA6"/>